<feature type="coiled-coil region" evidence="11">
    <location>
        <begin position="539"/>
        <end position="594"/>
    </location>
</feature>
<reference evidence="17 18" key="1">
    <citation type="submission" date="2015-09" db="EMBL/GenBank/DDBJ databases">
        <title>Genome announcement of multiple Pseudomonas syringae strains.</title>
        <authorList>
            <person name="Thakur S."/>
            <person name="Wang P.W."/>
            <person name="Gong Y."/>
            <person name="Weir B.S."/>
            <person name="Guttman D.S."/>
        </authorList>
    </citation>
    <scope>NUCLEOTIDE SEQUENCE [LARGE SCALE GENOMIC DNA]</scope>
    <source>
        <strain evidence="17 18">ICMP2802</strain>
    </source>
</reference>
<evidence type="ECO:0000256" key="8">
    <source>
        <dbReference type="ARBA" id="ARBA00023224"/>
    </source>
</evidence>
<dbReference type="Proteomes" id="UP000050297">
    <property type="component" value="Unassembled WGS sequence"/>
</dbReference>
<dbReference type="SUPFAM" id="SSF58104">
    <property type="entry name" value="Methyl-accepting chemotaxis protein (MCP) signaling domain"/>
    <property type="match status" value="1"/>
</dbReference>
<organism evidence="17 18">
    <name type="scientific">Pseudomonas syringae pv. aceris</name>
    <dbReference type="NCBI Taxonomy" id="199198"/>
    <lineage>
        <taxon>Bacteria</taxon>
        <taxon>Pseudomonadati</taxon>
        <taxon>Pseudomonadota</taxon>
        <taxon>Gammaproteobacteria</taxon>
        <taxon>Pseudomonadales</taxon>
        <taxon>Pseudomonadaceae</taxon>
        <taxon>Pseudomonas</taxon>
        <taxon>Pseudomonas syringae</taxon>
    </lineage>
</organism>
<evidence type="ECO:0000256" key="13">
    <source>
        <dbReference type="SAM" id="Phobius"/>
    </source>
</evidence>
<dbReference type="GO" id="GO:0004888">
    <property type="term" value="F:transmembrane signaling receptor activity"/>
    <property type="evidence" value="ECO:0007669"/>
    <property type="project" value="InterPro"/>
</dbReference>
<dbReference type="AlphaFoldDB" id="A0A0P9HW93"/>
<comment type="similarity">
    <text evidence="9">Belongs to the methyl-accepting chemotaxis (MCP) protein family.</text>
</comment>
<dbReference type="CDD" id="cd11386">
    <property type="entry name" value="MCP_signal"/>
    <property type="match status" value="1"/>
</dbReference>
<evidence type="ECO:0000313" key="18">
    <source>
        <dbReference type="Proteomes" id="UP000050297"/>
    </source>
</evidence>
<dbReference type="Gene3D" id="1.20.1440.210">
    <property type="match status" value="2"/>
</dbReference>
<evidence type="ECO:0000256" key="11">
    <source>
        <dbReference type="SAM" id="Coils"/>
    </source>
</evidence>
<dbReference type="Gene3D" id="1.10.287.950">
    <property type="entry name" value="Methyl-accepting chemotaxis protein"/>
    <property type="match status" value="1"/>
</dbReference>
<evidence type="ECO:0000256" key="12">
    <source>
        <dbReference type="SAM" id="MobiDB-lite"/>
    </source>
</evidence>
<dbReference type="PROSITE" id="PS51753">
    <property type="entry name" value="HBM"/>
    <property type="match status" value="1"/>
</dbReference>
<keyword evidence="2" id="KW-1003">Cell membrane</keyword>
<evidence type="ECO:0000259" key="15">
    <source>
        <dbReference type="PROSITE" id="PS50885"/>
    </source>
</evidence>
<dbReference type="PANTHER" id="PTHR32089:SF120">
    <property type="entry name" value="METHYL-ACCEPTING CHEMOTAXIS PROTEIN TLPQ"/>
    <property type="match status" value="1"/>
</dbReference>
<keyword evidence="8 10" id="KW-0807">Transducer</keyword>
<evidence type="ECO:0000259" key="14">
    <source>
        <dbReference type="PROSITE" id="PS50111"/>
    </source>
</evidence>
<keyword evidence="11" id="KW-0175">Coiled coil</keyword>
<dbReference type="InterPro" id="IPR004090">
    <property type="entry name" value="Chemotax_Me-accpt_rcpt"/>
</dbReference>
<evidence type="ECO:0000313" key="17">
    <source>
        <dbReference type="EMBL" id="KPW20025.1"/>
    </source>
</evidence>
<gene>
    <name evidence="17" type="ORF">ALO91_04784</name>
</gene>
<feature type="transmembrane region" description="Helical" evidence="13">
    <location>
        <begin position="142"/>
        <end position="161"/>
    </location>
</feature>
<keyword evidence="5 13" id="KW-0812">Transmembrane</keyword>
<dbReference type="PRINTS" id="PR00260">
    <property type="entry name" value="CHEMTRNSDUCR"/>
</dbReference>
<feature type="region of interest" description="Disordered" evidence="12">
    <location>
        <begin position="1"/>
        <end position="23"/>
    </location>
</feature>
<feature type="domain" description="Methyl-accepting transducer" evidence="14">
    <location>
        <begin position="496"/>
        <end position="732"/>
    </location>
</feature>
<evidence type="ECO:0000256" key="10">
    <source>
        <dbReference type="PROSITE-ProRule" id="PRU00284"/>
    </source>
</evidence>
<dbReference type="InterPro" id="IPR003660">
    <property type="entry name" value="HAMP_dom"/>
</dbReference>
<dbReference type="Pfam" id="PF00672">
    <property type="entry name" value="HAMP"/>
    <property type="match status" value="1"/>
</dbReference>
<dbReference type="SMART" id="SM01358">
    <property type="entry name" value="HBM"/>
    <property type="match status" value="1"/>
</dbReference>
<dbReference type="CDD" id="cd06225">
    <property type="entry name" value="HAMP"/>
    <property type="match status" value="1"/>
</dbReference>
<sequence length="768" mass="83759">MHDKASQQDCWKKARRPEQVATQKMSCPAHTMNLQRIGFWSRKHSRRCAVPSGIRRSTLMTSAVLYNGVLAQMICLEKNIPGVVELSLFFISAWPVPADSVCIPHPALTCMPYLSGIRPFQWQLLENSMSSWFANISVNMKLALGFGLVLVFTAILALTGWTSMSGLINRSNWMSDITSLNAQLTKLRVTRLQYMVADGDEKVAETVLTSLDSFKAYQEKLRASFKSPENLKMLDQLGIVIADYQKSLNNMRSGYKASTAARDELTTHAVKSLAVFEQLVTEVRNMDPADANRFEQYRLVTDAKDDLRLARYEVRGYTTNATPETEQAAVSKLDAAVKDLDALKATFSGTQADQLRQLETSLMAYRTTLQNFKAATGTIVQARKEMTTQGQDIVKISEDMYKLQLDRRDQESAQARTTQITCTLLAIILGIIAAVIITRQITRPLRETLAVVDRIASGDLTQTLAVTRSDELGVLQQGIQRMGTTLRELIGGIRDSVVQIASAAEELSAVTEQTSAGVNSQKVETDQVATAMHEMSATVAEVARNAEQASQAASNADREARDGDKVVGEAIAQIERLANEVGRSVDAMTELEQESDKIGKVMDVIKAVAEQTNLLALNAAIEAARAGEAGRGFAVVADEVRGLAQRTQQSTVEIETLVAALQSGTRQVSSIMLNSRELTVSSVTLSRQAGTSLGSITQTVSSIQAMNQQIAAAAEEQSAVAEEISRSIVNVRDVSEQTASASEETAASSVELARLGGQLQTMVSRFRI</sequence>
<dbReference type="PANTHER" id="PTHR32089">
    <property type="entry name" value="METHYL-ACCEPTING CHEMOTAXIS PROTEIN MCPB"/>
    <property type="match status" value="1"/>
</dbReference>
<dbReference type="Pfam" id="PF16591">
    <property type="entry name" value="HBM"/>
    <property type="match status" value="1"/>
</dbReference>
<name>A0A0P9HW93_PSESX</name>
<feature type="compositionally biased region" description="Basic and acidic residues" evidence="12">
    <location>
        <begin position="1"/>
        <end position="18"/>
    </location>
</feature>
<accession>A0A0P9HW93</accession>
<dbReference type="GO" id="GO:0006935">
    <property type="term" value="P:chemotaxis"/>
    <property type="evidence" value="ECO:0007669"/>
    <property type="project" value="UniProtKB-KW"/>
</dbReference>
<keyword evidence="7 13" id="KW-0472">Membrane</keyword>
<dbReference type="InterPro" id="IPR004089">
    <property type="entry name" value="MCPsignal_dom"/>
</dbReference>
<dbReference type="PROSITE" id="PS50885">
    <property type="entry name" value="HAMP"/>
    <property type="match status" value="1"/>
</dbReference>
<dbReference type="GO" id="GO:0005886">
    <property type="term" value="C:plasma membrane"/>
    <property type="evidence" value="ECO:0007669"/>
    <property type="project" value="UniProtKB-SubCell"/>
</dbReference>
<dbReference type="SMART" id="SM00283">
    <property type="entry name" value="MA"/>
    <property type="match status" value="1"/>
</dbReference>
<feature type="domain" description="HAMP" evidence="15">
    <location>
        <begin position="439"/>
        <end position="491"/>
    </location>
</feature>
<evidence type="ECO:0000256" key="1">
    <source>
        <dbReference type="ARBA" id="ARBA00004651"/>
    </source>
</evidence>
<evidence type="ECO:0000256" key="2">
    <source>
        <dbReference type="ARBA" id="ARBA00022475"/>
    </source>
</evidence>
<evidence type="ECO:0000256" key="6">
    <source>
        <dbReference type="ARBA" id="ARBA00022989"/>
    </source>
</evidence>
<evidence type="ECO:0000256" key="9">
    <source>
        <dbReference type="ARBA" id="ARBA00029447"/>
    </source>
</evidence>
<protein>
    <submittedName>
        <fullName evidence="17">Methyl-accepting chemotaxis protein</fullName>
    </submittedName>
</protein>
<dbReference type="PROSITE" id="PS50111">
    <property type="entry name" value="CHEMOTAXIS_TRANSDUC_2"/>
    <property type="match status" value="1"/>
</dbReference>
<dbReference type="EMBL" id="LJPM01000268">
    <property type="protein sequence ID" value="KPW20025.1"/>
    <property type="molecule type" value="Genomic_DNA"/>
</dbReference>
<dbReference type="SMART" id="SM00304">
    <property type="entry name" value="HAMP"/>
    <property type="match status" value="2"/>
</dbReference>
<evidence type="ECO:0000256" key="7">
    <source>
        <dbReference type="ARBA" id="ARBA00023136"/>
    </source>
</evidence>
<evidence type="ECO:0000256" key="5">
    <source>
        <dbReference type="ARBA" id="ARBA00022692"/>
    </source>
</evidence>
<comment type="caution">
    <text evidence="17">The sequence shown here is derived from an EMBL/GenBank/DDBJ whole genome shotgun (WGS) entry which is preliminary data.</text>
</comment>
<comment type="subcellular location">
    <subcellularLocation>
        <location evidence="1">Cell membrane</location>
        <topology evidence="1">Multi-pass membrane protein</topology>
    </subcellularLocation>
</comment>
<proteinExistence type="inferred from homology"/>
<keyword evidence="4" id="KW-0145">Chemotaxis</keyword>
<keyword evidence="6 13" id="KW-1133">Transmembrane helix</keyword>
<dbReference type="FunFam" id="1.10.287.950:FF:000001">
    <property type="entry name" value="Methyl-accepting chemotaxis sensory transducer"/>
    <property type="match status" value="1"/>
</dbReference>
<dbReference type="Pfam" id="PF00015">
    <property type="entry name" value="MCPsignal"/>
    <property type="match status" value="1"/>
</dbReference>
<evidence type="ECO:0000259" key="16">
    <source>
        <dbReference type="PROSITE" id="PS51753"/>
    </source>
</evidence>
<feature type="domain" description="HBM" evidence="16">
    <location>
        <begin position="169"/>
        <end position="412"/>
    </location>
</feature>
<evidence type="ECO:0000256" key="4">
    <source>
        <dbReference type="ARBA" id="ARBA00022500"/>
    </source>
</evidence>
<evidence type="ECO:0000256" key="3">
    <source>
        <dbReference type="ARBA" id="ARBA00022481"/>
    </source>
</evidence>
<dbReference type="PATRIC" id="fig|199198.5.peg.1723"/>
<dbReference type="GO" id="GO:0007165">
    <property type="term" value="P:signal transduction"/>
    <property type="evidence" value="ECO:0007669"/>
    <property type="project" value="UniProtKB-KW"/>
</dbReference>
<keyword evidence="3" id="KW-0488">Methylation</keyword>
<dbReference type="InterPro" id="IPR032255">
    <property type="entry name" value="HBM"/>
</dbReference>